<comment type="caution">
    <text evidence="2">The sequence shown here is derived from an EMBL/GenBank/DDBJ whole genome shotgun (WGS) entry which is preliminary data.</text>
</comment>
<dbReference type="AlphaFoldDB" id="A0AAE0ZM78"/>
<protein>
    <submittedName>
        <fullName evidence="2">Uncharacterized protein</fullName>
    </submittedName>
</protein>
<feature type="region of interest" description="Disordered" evidence="1">
    <location>
        <begin position="80"/>
        <end position="105"/>
    </location>
</feature>
<evidence type="ECO:0000256" key="1">
    <source>
        <dbReference type="SAM" id="MobiDB-lite"/>
    </source>
</evidence>
<sequence>MNHIESEPYWLDSTPSLVAYKAEPNLSPCAETVDSVLQALTDQYKNGWCSSNVNQFFLPEMHQSEETIPQTTYRHWMEARHRPSATRPGDERPALWAKPMDYQYQ</sequence>
<feature type="non-terminal residue" evidence="2">
    <location>
        <position position="1"/>
    </location>
</feature>
<evidence type="ECO:0000313" key="2">
    <source>
        <dbReference type="EMBL" id="KAK3771341.1"/>
    </source>
</evidence>
<name>A0AAE0ZM78_9GAST</name>
<proteinExistence type="predicted"/>
<keyword evidence="3" id="KW-1185">Reference proteome</keyword>
<dbReference type="EMBL" id="JAWDGP010003754">
    <property type="protein sequence ID" value="KAK3771341.1"/>
    <property type="molecule type" value="Genomic_DNA"/>
</dbReference>
<accession>A0AAE0ZM78</accession>
<reference evidence="2" key="1">
    <citation type="journal article" date="2023" name="G3 (Bethesda)">
        <title>A reference genome for the long-term kleptoplast-retaining sea slug Elysia crispata morphotype clarki.</title>
        <authorList>
            <person name="Eastman K.E."/>
            <person name="Pendleton A.L."/>
            <person name="Shaikh M.A."/>
            <person name="Suttiyut T."/>
            <person name="Ogas R."/>
            <person name="Tomko P."/>
            <person name="Gavelis G."/>
            <person name="Widhalm J.R."/>
            <person name="Wisecaver J.H."/>
        </authorList>
    </citation>
    <scope>NUCLEOTIDE SEQUENCE</scope>
    <source>
        <strain evidence="2">ECLA1</strain>
    </source>
</reference>
<gene>
    <name evidence="2" type="ORF">RRG08_055567</name>
</gene>
<evidence type="ECO:0000313" key="3">
    <source>
        <dbReference type="Proteomes" id="UP001283361"/>
    </source>
</evidence>
<dbReference type="Proteomes" id="UP001283361">
    <property type="component" value="Unassembled WGS sequence"/>
</dbReference>
<organism evidence="2 3">
    <name type="scientific">Elysia crispata</name>
    <name type="common">lettuce slug</name>
    <dbReference type="NCBI Taxonomy" id="231223"/>
    <lineage>
        <taxon>Eukaryota</taxon>
        <taxon>Metazoa</taxon>
        <taxon>Spiralia</taxon>
        <taxon>Lophotrochozoa</taxon>
        <taxon>Mollusca</taxon>
        <taxon>Gastropoda</taxon>
        <taxon>Heterobranchia</taxon>
        <taxon>Euthyneura</taxon>
        <taxon>Panpulmonata</taxon>
        <taxon>Sacoglossa</taxon>
        <taxon>Placobranchoidea</taxon>
        <taxon>Plakobranchidae</taxon>
        <taxon>Elysia</taxon>
    </lineage>
</organism>